<name>A0AAE1K5D3_9FABA</name>
<dbReference type="SMART" id="SM00212">
    <property type="entry name" value="UBCc"/>
    <property type="match status" value="1"/>
</dbReference>
<dbReference type="AlphaFoldDB" id="A0AAE1K5D3"/>
<evidence type="ECO:0000256" key="1">
    <source>
        <dbReference type="SAM" id="MobiDB-lite"/>
    </source>
</evidence>
<accession>A0AAE1K5D3</accession>
<sequence length="186" mass="21834">MEDRRRKDINKFLYERKSIKAMQLYCVYELFEVVYHGPEDSLYKDGVWRIGVVIPNNYPKKPPILFFLDKIFHPNIPEAVPRRLDVPYEAWRESYDIVYVFERFLPQLLRHPNPERPINHEAADLLKHNREEFDRTVRRYVLSVGKRPIDVTGSEGEISVVKRPKMPGDVTGSEVKIGSSSQHGNP</sequence>
<comment type="caution">
    <text evidence="3">The sequence shown here is derived from an EMBL/GenBank/DDBJ whole genome shotgun (WGS) entry which is preliminary data.</text>
</comment>
<feature type="region of interest" description="Disordered" evidence="1">
    <location>
        <begin position="161"/>
        <end position="186"/>
    </location>
</feature>
<dbReference type="InterPro" id="IPR016135">
    <property type="entry name" value="UBQ-conjugating_enzyme/RWD"/>
</dbReference>
<gene>
    <name evidence="3" type="ORF">QN277_025641</name>
</gene>
<proteinExistence type="predicted"/>
<dbReference type="Proteomes" id="UP001293593">
    <property type="component" value="Unassembled WGS sequence"/>
</dbReference>
<evidence type="ECO:0000313" key="3">
    <source>
        <dbReference type="EMBL" id="KAK4264470.1"/>
    </source>
</evidence>
<evidence type="ECO:0000313" key="4">
    <source>
        <dbReference type="Proteomes" id="UP001293593"/>
    </source>
</evidence>
<feature type="domain" description="UBC core" evidence="2">
    <location>
        <begin position="1"/>
        <end position="146"/>
    </location>
</feature>
<dbReference type="Pfam" id="PF00179">
    <property type="entry name" value="UQ_con"/>
    <property type="match status" value="1"/>
</dbReference>
<evidence type="ECO:0000259" key="2">
    <source>
        <dbReference type="PROSITE" id="PS50127"/>
    </source>
</evidence>
<reference evidence="3" key="1">
    <citation type="submission" date="2023-10" db="EMBL/GenBank/DDBJ databases">
        <title>Chromosome-level genome of the transformable northern wattle, Acacia crassicarpa.</title>
        <authorList>
            <person name="Massaro I."/>
            <person name="Sinha N.R."/>
            <person name="Poethig S."/>
            <person name="Leichty A.R."/>
        </authorList>
    </citation>
    <scope>NUCLEOTIDE SEQUENCE</scope>
    <source>
        <strain evidence="3">Acra3RX</strain>
        <tissue evidence="3">Leaf</tissue>
    </source>
</reference>
<dbReference type="Gene3D" id="3.10.110.10">
    <property type="entry name" value="Ubiquitin Conjugating Enzyme"/>
    <property type="match status" value="1"/>
</dbReference>
<dbReference type="PANTHER" id="PTHR24068">
    <property type="entry name" value="UBIQUITIN-CONJUGATING ENZYME E2"/>
    <property type="match status" value="1"/>
</dbReference>
<dbReference type="InterPro" id="IPR000608">
    <property type="entry name" value="UBC"/>
</dbReference>
<organism evidence="3 4">
    <name type="scientific">Acacia crassicarpa</name>
    <name type="common">northern wattle</name>
    <dbReference type="NCBI Taxonomy" id="499986"/>
    <lineage>
        <taxon>Eukaryota</taxon>
        <taxon>Viridiplantae</taxon>
        <taxon>Streptophyta</taxon>
        <taxon>Embryophyta</taxon>
        <taxon>Tracheophyta</taxon>
        <taxon>Spermatophyta</taxon>
        <taxon>Magnoliopsida</taxon>
        <taxon>eudicotyledons</taxon>
        <taxon>Gunneridae</taxon>
        <taxon>Pentapetalae</taxon>
        <taxon>rosids</taxon>
        <taxon>fabids</taxon>
        <taxon>Fabales</taxon>
        <taxon>Fabaceae</taxon>
        <taxon>Caesalpinioideae</taxon>
        <taxon>mimosoid clade</taxon>
        <taxon>Acacieae</taxon>
        <taxon>Acacia</taxon>
    </lineage>
</organism>
<dbReference type="PROSITE" id="PS50127">
    <property type="entry name" value="UBC_2"/>
    <property type="match status" value="1"/>
</dbReference>
<keyword evidence="4" id="KW-1185">Reference proteome</keyword>
<dbReference type="SUPFAM" id="SSF54495">
    <property type="entry name" value="UBC-like"/>
    <property type="match status" value="1"/>
</dbReference>
<dbReference type="EMBL" id="JAWXYG010000008">
    <property type="protein sequence ID" value="KAK4264470.1"/>
    <property type="molecule type" value="Genomic_DNA"/>
</dbReference>
<protein>
    <recommendedName>
        <fullName evidence="2">UBC core domain-containing protein</fullName>
    </recommendedName>
</protein>